<feature type="transmembrane region" description="Helical" evidence="8">
    <location>
        <begin position="243"/>
        <end position="270"/>
    </location>
</feature>
<evidence type="ECO:0000313" key="10">
    <source>
        <dbReference type="Proteomes" id="UP000001877"/>
    </source>
</evidence>
<dbReference type="STRING" id="358681.BBR47_29930"/>
<evidence type="ECO:0000256" key="5">
    <source>
        <dbReference type="ARBA" id="ARBA00022692"/>
    </source>
</evidence>
<dbReference type="KEGG" id="bbe:BBR47_29930"/>
<dbReference type="RefSeq" id="WP_015891288.1">
    <property type="nucleotide sequence ID" value="NC_012491.1"/>
</dbReference>
<evidence type="ECO:0000256" key="1">
    <source>
        <dbReference type="ARBA" id="ARBA00004651"/>
    </source>
</evidence>
<name>C0ZDW1_BREBN</name>
<feature type="transmembrane region" description="Helical" evidence="8">
    <location>
        <begin position="197"/>
        <end position="216"/>
    </location>
</feature>
<evidence type="ECO:0000256" key="7">
    <source>
        <dbReference type="ARBA" id="ARBA00023136"/>
    </source>
</evidence>
<dbReference type="eggNOG" id="COG0609">
    <property type="taxonomic scope" value="Bacteria"/>
</dbReference>
<organism evidence="9 10">
    <name type="scientific">Brevibacillus brevis (strain 47 / JCM 6285 / NBRC 100599)</name>
    <dbReference type="NCBI Taxonomy" id="358681"/>
    <lineage>
        <taxon>Bacteria</taxon>
        <taxon>Bacillati</taxon>
        <taxon>Bacillota</taxon>
        <taxon>Bacilli</taxon>
        <taxon>Bacillales</taxon>
        <taxon>Paenibacillaceae</taxon>
        <taxon>Brevibacillus</taxon>
    </lineage>
</organism>
<feature type="transmembrane region" description="Helical" evidence="8">
    <location>
        <begin position="20"/>
        <end position="51"/>
    </location>
</feature>
<keyword evidence="5 8" id="KW-0812">Transmembrane</keyword>
<accession>C0ZDW1</accession>
<keyword evidence="7 8" id="KW-0472">Membrane</keyword>
<evidence type="ECO:0000256" key="4">
    <source>
        <dbReference type="ARBA" id="ARBA00022475"/>
    </source>
</evidence>
<evidence type="ECO:0000256" key="3">
    <source>
        <dbReference type="ARBA" id="ARBA00022448"/>
    </source>
</evidence>
<dbReference type="CDD" id="cd06550">
    <property type="entry name" value="TM_ABC_iron-siderophores_like"/>
    <property type="match status" value="1"/>
</dbReference>
<evidence type="ECO:0000256" key="6">
    <source>
        <dbReference type="ARBA" id="ARBA00022989"/>
    </source>
</evidence>
<keyword evidence="6 8" id="KW-1133">Transmembrane helix</keyword>
<feature type="transmembrane region" description="Helical" evidence="8">
    <location>
        <begin position="282"/>
        <end position="300"/>
    </location>
</feature>
<dbReference type="FunFam" id="1.10.3470.10:FF:000001">
    <property type="entry name" value="Vitamin B12 ABC transporter permease BtuC"/>
    <property type="match status" value="1"/>
</dbReference>
<evidence type="ECO:0000313" key="9">
    <source>
        <dbReference type="EMBL" id="BAH43970.1"/>
    </source>
</evidence>
<proteinExistence type="inferred from homology"/>
<reference evidence="9 10" key="1">
    <citation type="submission" date="2005-03" db="EMBL/GenBank/DDBJ databases">
        <title>Brevibacillus brevis strain 47, complete genome.</title>
        <authorList>
            <person name="Hosoyama A."/>
            <person name="Yamada R."/>
            <person name="Hongo Y."/>
            <person name="Terui Y."/>
            <person name="Ankai A."/>
            <person name="Masuyama W."/>
            <person name="Sekiguchi M."/>
            <person name="Takeda T."/>
            <person name="Asano K."/>
            <person name="Ohji S."/>
            <person name="Ichikawa N."/>
            <person name="Narita S."/>
            <person name="Aoki N."/>
            <person name="Miura H."/>
            <person name="Matsushita S."/>
            <person name="Sekigawa T."/>
            <person name="Yamagata H."/>
            <person name="Yoshikawa H."/>
            <person name="Udaka S."/>
            <person name="Tanikawa S."/>
            <person name="Fujita N."/>
        </authorList>
    </citation>
    <scope>NUCLEOTIDE SEQUENCE [LARGE SCALE GENOMIC DNA]</scope>
    <source>
        <strain evidence="10">47 / JCM 6285 / NBRC 100599</strain>
    </source>
</reference>
<dbReference type="InterPro" id="IPR000522">
    <property type="entry name" value="ABC_transptr_permease_BtuC"/>
</dbReference>
<feature type="transmembrane region" description="Helical" evidence="8">
    <location>
        <begin position="307"/>
        <end position="331"/>
    </location>
</feature>
<protein>
    <submittedName>
        <fullName evidence="9">ABC transporter permease protein</fullName>
    </submittedName>
</protein>
<dbReference type="EMBL" id="AP008955">
    <property type="protein sequence ID" value="BAH43970.1"/>
    <property type="molecule type" value="Genomic_DNA"/>
</dbReference>
<gene>
    <name evidence="9" type="ordered locus">BBR47_29930</name>
</gene>
<keyword evidence="4" id="KW-1003">Cell membrane</keyword>
<dbReference type="GO" id="GO:0022857">
    <property type="term" value="F:transmembrane transporter activity"/>
    <property type="evidence" value="ECO:0007669"/>
    <property type="project" value="InterPro"/>
</dbReference>
<dbReference type="Proteomes" id="UP000001877">
    <property type="component" value="Chromosome"/>
</dbReference>
<dbReference type="PANTHER" id="PTHR30472:SF68">
    <property type="entry name" value="FERRICHROME TRANSPORT SYSTEM PERMEASE PROTEIN FHUB"/>
    <property type="match status" value="1"/>
</dbReference>
<comment type="subcellular location">
    <subcellularLocation>
        <location evidence="1">Cell membrane</location>
        <topology evidence="1">Multi-pass membrane protein</topology>
    </subcellularLocation>
</comment>
<dbReference type="HOGENOM" id="CLU_013016_1_1_9"/>
<sequence length="338" mass="35643">MKNKSTSGFRKTTSWRIGVLLILILLAAAGVIFSLVSGAVKVSLMGIIHVFTGSEQGSIREIIWNVRLPRTLLAGLIGINLSLAGALLQGVMRNSMADPHIIGVSSGAGFFGIAMLVMFPAYAYLMTPAAFLGALGAALFIYTLAWKNGASPGRIILAGVAVSAFFSSGTSGLLVFYSEQVNGALLFLVGGLSAKSWPHLQILLPYSIIGTLFALMTTQRMNILMLGDSDAKGLGLHVERTRLLVTAIAALLAASAVSVVGLLAFVGMIVPHTARLLIGNDYRILLPVTALLGIAVLTIFDTLARIIFAPVELPVGIMMGAVGAPFFLYLLRARGMQE</sequence>
<evidence type="ECO:0000256" key="8">
    <source>
        <dbReference type="SAM" id="Phobius"/>
    </source>
</evidence>
<dbReference type="PANTHER" id="PTHR30472">
    <property type="entry name" value="FERRIC ENTEROBACTIN TRANSPORT SYSTEM PERMEASE PROTEIN"/>
    <property type="match status" value="1"/>
</dbReference>
<comment type="similarity">
    <text evidence="2">Belongs to the binding-protein-dependent transport system permease family. FecCD subfamily.</text>
</comment>
<feature type="transmembrane region" description="Helical" evidence="8">
    <location>
        <begin position="71"/>
        <end position="88"/>
    </location>
</feature>
<dbReference type="AlphaFoldDB" id="C0ZDW1"/>
<dbReference type="Pfam" id="PF01032">
    <property type="entry name" value="FecCD"/>
    <property type="match status" value="1"/>
</dbReference>
<feature type="transmembrane region" description="Helical" evidence="8">
    <location>
        <begin position="100"/>
        <end position="119"/>
    </location>
</feature>
<evidence type="ECO:0000256" key="2">
    <source>
        <dbReference type="ARBA" id="ARBA00007935"/>
    </source>
</evidence>
<keyword evidence="3" id="KW-0813">Transport</keyword>
<dbReference type="InterPro" id="IPR037294">
    <property type="entry name" value="ABC_BtuC-like"/>
</dbReference>
<keyword evidence="10" id="KW-1185">Reference proteome</keyword>
<dbReference type="SUPFAM" id="SSF81345">
    <property type="entry name" value="ABC transporter involved in vitamin B12 uptake, BtuC"/>
    <property type="match status" value="1"/>
</dbReference>
<dbReference type="GO" id="GO:0005886">
    <property type="term" value="C:plasma membrane"/>
    <property type="evidence" value="ECO:0007669"/>
    <property type="project" value="UniProtKB-SubCell"/>
</dbReference>
<dbReference type="GO" id="GO:0033214">
    <property type="term" value="P:siderophore-iron import into cell"/>
    <property type="evidence" value="ECO:0007669"/>
    <property type="project" value="TreeGrafter"/>
</dbReference>
<feature type="transmembrane region" description="Helical" evidence="8">
    <location>
        <begin position="156"/>
        <end position="177"/>
    </location>
</feature>
<feature type="transmembrane region" description="Helical" evidence="8">
    <location>
        <begin position="125"/>
        <end position="144"/>
    </location>
</feature>
<dbReference type="Gene3D" id="1.10.3470.10">
    <property type="entry name" value="ABC transporter involved in vitamin B12 uptake, BtuC"/>
    <property type="match status" value="1"/>
</dbReference>